<dbReference type="RefSeq" id="XP_022306056.1">
    <property type="nucleotide sequence ID" value="XM_022450348.1"/>
</dbReference>
<sequence>MGNTQEKQSRRSQEDLGEDDPFETYPSPPFPKSSSRHLTLLEDSRKKALVGFSKIYPPSPPLSPSSLKHSSDDTQSTLKKSELRPDDPGLPDPPRLRPLNDTKSTLKKSELRQDDPGLSDPPRLRPLDDTHSTLKKSELRPDDPGLPDPPRLRPLEDAVSGFAGFSRPLSFPPSPPPPVPTVPPHPWPPPPPSPPLHPSFSNLFLPIGHPRAKQNEYRPFDFMPISEGHLQTHELMHALYEKEDSERLPETEKKLLIIKLCTEMFIDILSHFVNLTNLNLENERQTFKLTSESDRKGDLNFFYDLLRKTCNMSPHKNGWGNSPNSKDNCVAACIDRIKSKSDEIWSHKGGLLRSNFQDILRNLRNDIVEVERQILGGQLYERRIDDLISTDTDVVTVMDSPIRNTFYMEPDNEMSLKSLELSKLFQEVCKKIAQQVPQPSFAADILDRKGISTVLNTIRMLHKEELLKHCREPYQWSKELRPGDVIGFEVRVTPENNKLEMPDFKRTVFKLKMDYNPCVLLVLSNCMSVIEAKLTVSKEYKGTKYPDTFYIHHDYDDNYYVSKLSAFCKASFICDMINSMTNNISKYLLFKIVNEEIRKLSDGRFGEIAVTQCDVNIEQRELEHYEIKTSHLVDETIKRTCKFLGMLIETRLASFSLRQLVISTMIPYEIYDKMLFEAMKVHVISEFEAKFGFLVYTRLERRIVEGNLLQLIKENTVAILRTFQNMYNNTLTDLKNVCLTLEKLKKRCRPRNMSELIKEWEKRKILTSSVDLTNLPSIVRCDVGKKDGHHCVKVFLKECNDDVQNLFKDQGKKMSFPDETTYEFINVHKDLDKKQEEARETKKKENNAPAIDRDLRLALGNFIASTAEKIYAKYSNVVGIDVSNFYSKHQEVTPCIVLYCLDKDFIPLGEETLPRSLYMSTNDPSKSTEIPCDFREEIIMFGSCNNCLGDTFNLGCNIGGPINGGSLGFFINSPFKGFLTAAHVAAEDAKGIYKGHETDFKRTQGNKENITHPFKSPIIIGTVERCMFGNFRESGLDVAIVRLITSGEISEDNNNGGRTLPIADPAEPSGLRVFKRGNATCLTEGVLCGLRESANCPNFLRGGNLCFFNKCFAVSDLENSSHFF</sequence>
<feature type="compositionally biased region" description="Pro residues" evidence="1">
    <location>
        <begin position="170"/>
        <end position="194"/>
    </location>
</feature>
<dbReference type="Proteomes" id="UP000694844">
    <property type="component" value="Chromosome 9"/>
</dbReference>
<keyword evidence="3" id="KW-1185">Reference proteome</keyword>
<evidence type="ECO:0000259" key="2">
    <source>
        <dbReference type="Pfam" id="PF18738"/>
    </source>
</evidence>
<dbReference type="AlphaFoldDB" id="A0A8B8BSX6"/>
<dbReference type="Pfam" id="PF18738">
    <property type="entry name" value="HEPN_DZIP3"/>
    <property type="match status" value="1"/>
</dbReference>
<evidence type="ECO:0000313" key="4">
    <source>
        <dbReference type="RefSeq" id="XP_022306056.1"/>
    </source>
</evidence>
<gene>
    <name evidence="4" type="primary">LOC111112658</name>
</gene>
<dbReference type="InterPro" id="IPR041249">
    <property type="entry name" value="HEPN_DZIP3"/>
</dbReference>
<reference evidence="4" key="1">
    <citation type="submission" date="2025-08" db="UniProtKB">
        <authorList>
            <consortium name="RefSeq"/>
        </authorList>
    </citation>
    <scope>IDENTIFICATION</scope>
    <source>
        <tissue evidence="4">Whole sample</tissue>
    </source>
</reference>
<evidence type="ECO:0000313" key="3">
    <source>
        <dbReference type="Proteomes" id="UP000694844"/>
    </source>
</evidence>
<proteinExistence type="predicted"/>
<feature type="region of interest" description="Disordered" evidence="1">
    <location>
        <begin position="1"/>
        <end position="194"/>
    </location>
</feature>
<evidence type="ECO:0000256" key="1">
    <source>
        <dbReference type="SAM" id="MobiDB-lite"/>
    </source>
</evidence>
<dbReference type="KEGG" id="cvn:111112658"/>
<name>A0A8B8BSX6_CRAVI</name>
<feature type="domain" description="DZIP3-like HEPN" evidence="2">
    <location>
        <begin position="296"/>
        <end position="394"/>
    </location>
</feature>
<feature type="compositionally biased region" description="Basic and acidic residues" evidence="1">
    <location>
        <begin position="122"/>
        <end position="143"/>
    </location>
</feature>
<accession>A0A8B8BSX6</accession>
<dbReference type="GeneID" id="111112658"/>
<protein>
    <submittedName>
        <fullName evidence="4">Uncharacterized protein LOC111112658 isoform X1</fullName>
    </submittedName>
</protein>
<organism evidence="3 4">
    <name type="scientific">Crassostrea virginica</name>
    <name type="common">Eastern oyster</name>
    <dbReference type="NCBI Taxonomy" id="6565"/>
    <lineage>
        <taxon>Eukaryota</taxon>
        <taxon>Metazoa</taxon>
        <taxon>Spiralia</taxon>
        <taxon>Lophotrochozoa</taxon>
        <taxon>Mollusca</taxon>
        <taxon>Bivalvia</taxon>
        <taxon>Autobranchia</taxon>
        <taxon>Pteriomorphia</taxon>
        <taxon>Ostreida</taxon>
        <taxon>Ostreoidea</taxon>
        <taxon>Ostreidae</taxon>
        <taxon>Crassostrea</taxon>
    </lineage>
</organism>